<dbReference type="EMBL" id="CP013235">
    <property type="protein sequence ID" value="AMP12008.1"/>
    <property type="molecule type" value="Genomic_DNA"/>
</dbReference>
<proteinExistence type="predicted"/>
<protein>
    <submittedName>
        <fullName evidence="1">Uncharacterized protein</fullName>
    </submittedName>
</protein>
<keyword evidence="2" id="KW-1185">Reference proteome</keyword>
<organism evidence="1 2">
    <name type="scientific">Collimonas arenae</name>
    <dbReference type="NCBI Taxonomy" id="279058"/>
    <lineage>
        <taxon>Bacteria</taxon>
        <taxon>Pseudomonadati</taxon>
        <taxon>Pseudomonadota</taxon>
        <taxon>Betaproteobacteria</taxon>
        <taxon>Burkholderiales</taxon>
        <taxon>Oxalobacteraceae</taxon>
        <taxon>Collimonas</taxon>
    </lineage>
</organism>
<evidence type="ECO:0000313" key="1">
    <source>
        <dbReference type="EMBL" id="AMP12008.1"/>
    </source>
</evidence>
<sequence length="62" mass="6867">MPYTLNVRRDTIVQLAGALDCLSLSCLHITCSIRVCSPDGIVTLFTLFNVHSLVSHFNFLSI</sequence>
<dbReference type="PATRIC" id="fig|279058.17.peg.4685"/>
<name>A0A127PXK9_9BURK</name>
<dbReference type="AlphaFoldDB" id="A0A127PXK9"/>
<dbReference type="Proteomes" id="UP000071778">
    <property type="component" value="Chromosome"/>
</dbReference>
<evidence type="ECO:0000313" key="2">
    <source>
        <dbReference type="Proteomes" id="UP000071778"/>
    </source>
</evidence>
<gene>
    <name evidence="1" type="ORF">CAter282_4348</name>
</gene>
<accession>A0A127PXK9</accession>
<reference evidence="1 2" key="1">
    <citation type="submission" date="2015-11" db="EMBL/GenBank/DDBJ databases">
        <title>Exploring the genomic traits of fungus-feeding bacterial genus Collimonas.</title>
        <authorList>
            <person name="Song C."/>
            <person name="Schmidt R."/>
            <person name="de Jager V."/>
            <person name="Krzyzanowska D."/>
            <person name="Jongedijk E."/>
            <person name="Cankar K."/>
            <person name="Beekwilder J."/>
            <person name="van Veen A."/>
            <person name="de Boer W."/>
            <person name="van Veen J.A."/>
            <person name="Garbeva P."/>
        </authorList>
    </citation>
    <scope>NUCLEOTIDE SEQUENCE [LARGE SCALE GENOMIC DNA]</scope>
    <source>
        <strain evidence="1 2">Ter282</strain>
    </source>
</reference>